<keyword evidence="6 13" id="KW-0812">Transmembrane</keyword>
<evidence type="ECO:0000313" key="15">
    <source>
        <dbReference type="Proteomes" id="UP000188181"/>
    </source>
</evidence>
<dbReference type="InterPro" id="IPR044537">
    <property type="entry name" value="Rip2-like"/>
</dbReference>
<keyword evidence="12 13" id="KW-0472">Membrane</keyword>
<evidence type="ECO:0000256" key="2">
    <source>
        <dbReference type="ARBA" id="ARBA00004651"/>
    </source>
</evidence>
<dbReference type="Proteomes" id="UP000188181">
    <property type="component" value="Chromosome"/>
</dbReference>
<evidence type="ECO:0000256" key="8">
    <source>
        <dbReference type="ARBA" id="ARBA00022801"/>
    </source>
</evidence>
<feature type="transmembrane region" description="Helical" evidence="13">
    <location>
        <begin position="160"/>
        <end position="181"/>
    </location>
</feature>
<dbReference type="GO" id="GO:0006508">
    <property type="term" value="P:proteolysis"/>
    <property type="evidence" value="ECO:0007669"/>
    <property type="project" value="UniProtKB-KW"/>
</dbReference>
<evidence type="ECO:0000256" key="5">
    <source>
        <dbReference type="ARBA" id="ARBA00022670"/>
    </source>
</evidence>
<comment type="cofactor">
    <cofactor evidence="1">
        <name>Zn(2+)</name>
        <dbReference type="ChEBI" id="CHEBI:29105"/>
    </cofactor>
</comment>
<protein>
    <submittedName>
        <fullName evidence="14">Zn-dependent protease</fullName>
    </submittedName>
</protein>
<evidence type="ECO:0000256" key="1">
    <source>
        <dbReference type="ARBA" id="ARBA00001947"/>
    </source>
</evidence>
<dbReference type="PANTHER" id="PTHR35864">
    <property type="entry name" value="ZINC METALLOPROTEASE MJ0611-RELATED"/>
    <property type="match status" value="1"/>
</dbReference>
<dbReference type="CDD" id="cd06158">
    <property type="entry name" value="S2P-M50_like_1"/>
    <property type="match status" value="1"/>
</dbReference>
<dbReference type="RefSeq" id="WP_186804733.1">
    <property type="nucleotide sequence ID" value="NZ_CP019646.1"/>
</dbReference>
<evidence type="ECO:0000256" key="10">
    <source>
        <dbReference type="ARBA" id="ARBA00022989"/>
    </source>
</evidence>
<dbReference type="GO" id="GO:0008237">
    <property type="term" value="F:metallopeptidase activity"/>
    <property type="evidence" value="ECO:0007669"/>
    <property type="project" value="UniProtKB-KW"/>
</dbReference>
<dbReference type="PANTHER" id="PTHR35864:SF1">
    <property type="entry name" value="ZINC METALLOPROTEASE YWHC-RELATED"/>
    <property type="match status" value="1"/>
</dbReference>
<accession>A0A1R7T644</accession>
<dbReference type="InterPro" id="IPR052348">
    <property type="entry name" value="Metallopeptidase_M50B"/>
</dbReference>
<evidence type="ECO:0000313" key="14">
    <source>
        <dbReference type="EMBL" id="AQQ72286.1"/>
    </source>
</evidence>
<evidence type="ECO:0000256" key="6">
    <source>
        <dbReference type="ARBA" id="ARBA00022692"/>
    </source>
</evidence>
<keyword evidence="10 13" id="KW-1133">Transmembrane helix</keyword>
<dbReference type="AlphaFoldDB" id="A0A1R7T644"/>
<name>A0A1R7T644_9BACT</name>
<feature type="transmembrane region" description="Helical" evidence="13">
    <location>
        <begin position="84"/>
        <end position="105"/>
    </location>
</feature>
<dbReference type="GO" id="GO:0046872">
    <property type="term" value="F:metal ion binding"/>
    <property type="evidence" value="ECO:0007669"/>
    <property type="project" value="UniProtKB-KW"/>
</dbReference>
<evidence type="ECO:0000256" key="9">
    <source>
        <dbReference type="ARBA" id="ARBA00022833"/>
    </source>
</evidence>
<feature type="transmembrane region" description="Helical" evidence="13">
    <location>
        <begin position="57"/>
        <end position="77"/>
    </location>
</feature>
<dbReference type="EMBL" id="CP019646">
    <property type="protein sequence ID" value="AQQ72286.1"/>
    <property type="molecule type" value="Genomic_DNA"/>
</dbReference>
<feature type="transmembrane region" description="Helical" evidence="13">
    <location>
        <begin position="117"/>
        <end position="139"/>
    </location>
</feature>
<evidence type="ECO:0000256" key="7">
    <source>
        <dbReference type="ARBA" id="ARBA00022723"/>
    </source>
</evidence>
<evidence type="ECO:0000256" key="13">
    <source>
        <dbReference type="SAM" id="Phobius"/>
    </source>
</evidence>
<keyword evidence="4" id="KW-1003">Cell membrane</keyword>
<sequence>MINLTFLLYLFPGLIIGLTFHEAAHAYSALLLGDKTAYKMGRVSLDPLRHLSPLGTLALFFLGFGWGKPVLINVFNFERPRRDYLLSSLAGPGANLLICLAIWLMLRLPMPDQVKAFLVGTYLINGILAVLNLIPISPLDGSKIWPCIIPGMKIVNPSRFRMTGLIILLLLIFTGGIAMVLDPVLGFMLDALMDKSLVNTFYEVVKVKA</sequence>
<keyword evidence="15" id="KW-1185">Reference proteome</keyword>
<keyword evidence="11" id="KW-0482">Metalloprotease</keyword>
<dbReference type="STRING" id="1851148.SMSP2_02669"/>
<evidence type="ECO:0000256" key="3">
    <source>
        <dbReference type="ARBA" id="ARBA00007931"/>
    </source>
</evidence>
<keyword evidence="9" id="KW-0862">Zinc</keyword>
<evidence type="ECO:0000256" key="4">
    <source>
        <dbReference type="ARBA" id="ARBA00022475"/>
    </source>
</evidence>
<gene>
    <name evidence="14" type="ORF">SMSP2_02669</name>
</gene>
<comment type="similarity">
    <text evidence="3">Belongs to the peptidase M50B family.</text>
</comment>
<keyword evidence="7" id="KW-0479">Metal-binding</keyword>
<comment type="subcellular location">
    <subcellularLocation>
        <location evidence="2">Cell membrane</location>
        <topology evidence="2">Multi-pass membrane protein</topology>
    </subcellularLocation>
</comment>
<organism evidence="14 15">
    <name type="scientific">Limihaloglobus sulfuriphilus</name>
    <dbReference type="NCBI Taxonomy" id="1851148"/>
    <lineage>
        <taxon>Bacteria</taxon>
        <taxon>Pseudomonadati</taxon>
        <taxon>Planctomycetota</taxon>
        <taxon>Phycisphaerae</taxon>
        <taxon>Sedimentisphaerales</taxon>
        <taxon>Sedimentisphaeraceae</taxon>
        <taxon>Limihaloglobus</taxon>
    </lineage>
</organism>
<reference evidence="15" key="1">
    <citation type="submission" date="2017-02" db="EMBL/GenBank/DDBJ databases">
        <title>Comparative genomics and description of representatives of a novel lineage of planctomycetes thriving in anoxic sediments.</title>
        <authorList>
            <person name="Spring S."/>
            <person name="Bunk B."/>
            <person name="Sproer C."/>
        </authorList>
    </citation>
    <scope>NUCLEOTIDE SEQUENCE [LARGE SCALE GENOMIC DNA]</scope>
    <source>
        <strain evidence="15">SM-Chi-D1</strain>
    </source>
</reference>
<keyword evidence="5 14" id="KW-0645">Protease</keyword>
<evidence type="ECO:0000256" key="11">
    <source>
        <dbReference type="ARBA" id="ARBA00023049"/>
    </source>
</evidence>
<keyword evidence="8" id="KW-0378">Hydrolase</keyword>
<proteinExistence type="inferred from homology"/>
<dbReference type="KEGG" id="pbas:SMSP2_02669"/>
<dbReference type="GO" id="GO:0005886">
    <property type="term" value="C:plasma membrane"/>
    <property type="evidence" value="ECO:0007669"/>
    <property type="project" value="UniProtKB-SubCell"/>
</dbReference>
<evidence type="ECO:0000256" key="12">
    <source>
        <dbReference type="ARBA" id="ARBA00023136"/>
    </source>
</evidence>